<evidence type="ECO:0000256" key="2">
    <source>
        <dbReference type="ARBA" id="ARBA00010583"/>
    </source>
</evidence>
<dbReference type="SUPFAM" id="SSF48452">
    <property type="entry name" value="TPR-like"/>
    <property type="match status" value="1"/>
</dbReference>
<name>A0AAN9QN12_CANGL</name>
<keyword evidence="4 7" id="KW-1133">Transmembrane helix</keyword>
<keyword evidence="9" id="KW-1185">Reference proteome</keyword>
<evidence type="ECO:0000256" key="6">
    <source>
        <dbReference type="SAM" id="MobiDB-lite"/>
    </source>
</evidence>
<comment type="caution">
    <text evidence="8">The sequence shown here is derived from an EMBL/GenBank/DDBJ whole genome shotgun (WGS) entry which is preliminary data.</text>
</comment>
<evidence type="ECO:0000313" key="9">
    <source>
        <dbReference type="Proteomes" id="UP001367508"/>
    </source>
</evidence>
<dbReference type="AlphaFoldDB" id="A0AAN9QN12"/>
<feature type="transmembrane region" description="Helical" evidence="7">
    <location>
        <begin position="242"/>
        <end position="261"/>
    </location>
</feature>
<sequence>MATAAALFCHFRRVRPSSSLSLLTLPRVLISHRHPPLPASATPHSPTLAFLDAFRSRAFSTGSSDERQSELDSFGVDSPVKSELLKVIADSSGGGEDDALFPVRAVISMLDSFHDLSGFPWWITIASSTLALRIVLLCPLIFTLHKLKRIGEFFPKLPPPFPPPFSGKSYIRQFRFFQKERKAVGCPSYVWPLVPFIVQIPCFLLWMVSIRKMSLDGHPGFDCGGAWWFQNLTELSHGYSGFIFPFLIAGLHYINVQISFRKPVVKESRDIFDLLAKYYKRYLDFLTVPIAVTGFCIPQGSLLYWLTNSSLTLIQHTALRHPVVLAKLGLGDENRQTAASKDIGASKTTPSLEFPDNSPTATTRNTVSLEKNPVDSPENWHRIPIEDMSPKELTTLSIPFLSSDDKESAIPLLKLALDKDPEYIRALVLMGRVLLLKQVNDEANEYFERAISKLSLAGHPTDAEDVDLLILSSQWAGVACERQGKRAEGQVHFERVANMEEPEDSTSKGYYFDTLLLLASALFDAGQKAEAAKYLRLVVAHNPAYKKFLDQCEEDDDITSDLANSRREL</sequence>
<gene>
    <name evidence="8" type="ORF">VNO77_21043</name>
</gene>
<feature type="transmembrane region" description="Helical" evidence="7">
    <location>
        <begin position="282"/>
        <end position="306"/>
    </location>
</feature>
<evidence type="ECO:0000256" key="4">
    <source>
        <dbReference type="ARBA" id="ARBA00022989"/>
    </source>
</evidence>
<evidence type="ECO:0000313" key="8">
    <source>
        <dbReference type="EMBL" id="KAK7340341.1"/>
    </source>
</evidence>
<dbReference type="InterPro" id="IPR011990">
    <property type="entry name" value="TPR-like_helical_dom_sf"/>
</dbReference>
<feature type="transmembrane region" description="Helical" evidence="7">
    <location>
        <begin position="119"/>
        <end position="142"/>
    </location>
</feature>
<dbReference type="GO" id="GO:0032977">
    <property type="term" value="F:membrane insertase activity"/>
    <property type="evidence" value="ECO:0007669"/>
    <property type="project" value="InterPro"/>
</dbReference>
<dbReference type="InterPro" id="IPR001708">
    <property type="entry name" value="YidC/ALB3/OXA1/COX18"/>
</dbReference>
<feature type="transmembrane region" description="Helical" evidence="7">
    <location>
        <begin position="189"/>
        <end position="208"/>
    </location>
</feature>
<feature type="region of interest" description="Disordered" evidence="6">
    <location>
        <begin position="339"/>
        <end position="364"/>
    </location>
</feature>
<evidence type="ECO:0000256" key="5">
    <source>
        <dbReference type="ARBA" id="ARBA00023136"/>
    </source>
</evidence>
<dbReference type="PANTHER" id="PTHR12428">
    <property type="entry name" value="OXA1"/>
    <property type="match status" value="1"/>
</dbReference>
<keyword evidence="3 7" id="KW-0812">Transmembrane</keyword>
<organism evidence="8 9">
    <name type="scientific">Canavalia gladiata</name>
    <name type="common">Sword bean</name>
    <name type="synonym">Dolichos gladiatus</name>
    <dbReference type="NCBI Taxonomy" id="3824"/>
    <lineage>
        <taxon>Eukaryota</taxon>
        <taxon>Viridiplantae</taxon>
        <taxon>Streptophyta</taxon>
        <taxon>Embryophyta</taxon>
        <taxon>Tracheophyta</taxon>
        <taxon>Spermatophyta</taxon>
        <taxon>Magnoliopsida</taxon>
        <taxon>eudicotyledons</taxon>
        <taxon>Gunneridae</taxon>
        <taxon>Pentapetalae</taxon>
        <taxon>rosids</taxon>
        <taxon>fabids</taxon>
        <taxon>Fabales</taxon>
        <taxon>Fabaceae</taxon>
        <taxon>Papilionoideae</taxon>
        <taxon>50 kb inversion clade</taxon>
        <taxon>NPAAA clade</taxon>
        <taxon>indigoferoid/millettioid clade</taxon>
        <taxon>Phaseoleae</taxon>
        <taxon>Canavalia</taxon>
    </lineage>
</organism>
<evidence type="ECO:0000256" key="1">
    <source>
        <dbReference type="ARBA" id="ARBA00004141"/>
    </source>
</evidence>
<keyword evidence="5 7" id="KW-0472">Membrane</keyword>
<reference evidence="8 9" key="1">
    <citation type="submission" date="2024-01" db="EMBL/GenBank/DDBJ databases">
        <title>The genomes of 5 underutilized Papilionoideae crops provide insights into root nodulation and disease resistanc.</title>
        <authorList>
            <person name="Jiang F."/>
        </authorList>
    </citation>
    <scope>NUCLEOTIDE SEQUENCE [LARGE SCALE GENOMIC DNA]</scope>
    <source>
        <strain evidence="8">LVBAO_FW01</strain>
        <tissue evidence="8">Leaves</tissue>
    </source>
</reference>
<dbReference type="Gene3D" id="1.25.40.10">
    <property type="entry name" value="Tetratricopeptide repeat domain"/>
    <property type="match status" value="1"/>
</dbReference>
<dbReference type="PANTHER" id="PTHR12428:SF65">
    <property type="entry name" value="CYTOCHROME C OXIDASE ASSEMBLY PROTEIN COX18, MITOCHONDRIAL"/>
    <property type="match status" value="1"/>
</dbReference>
<protein>
    <recommendedName>
        <fullName evidence="10">ALBINO3-like protein 2, chloroplastic</fullName>
    </recommendedName>
</protein>
<evidence type="ECO:0008006" key="10">
    <source>
        <dbReference type="Google" id="ProtNLM"/>
    </source>
</evidence>
<feature type="compositionally biased region" description="Polar residues" evidence="6">
    <location>
        <begin position="346"/>
        <end position="364"/>
    </location>
</feature>
<evidence type="ECO:0000256" key="7">
    <source>
        <dbReference type="SAM" id="Phobius"/>
    </source>
</evidence>
<accession>A0AAN9QN12</accession>
<dbReference type="EMBL" id="JAYMYQ010000004">
    <property type="protein sequence ID" value="KAK7340341.1"/>
    <property type="molecule type" value="Genomic_DNA"/>
</dbReference>
<dbReference type="GO" id="GO:0032979">
    <property type="term" value="P:protein insertion into mitochondrial inner membrane from matrix"/>
    <property type="evidence" value="ECO:0007669"/>
    <property type="project" value="TreeGrafter"/>
</dbReference>
<comment type="subcellular location">
    <subcellularLocation>
        <location evidence="1">Membrane</location>
        <topology evidence="1">Multi-pass membrane protein</topology>
    </subcellularLocation>
</comment>
<evidence type="ECO:0000256" key="3">
    <source>
        <dbReference type="ARBA" id="ARBA00022692"/>
    </source>
</evidence>
<proteinExistence type="inferred from homology"/>
<dbReference type="Proteomes" id="UP001367508">
    <property type="component" value="Unassembled WGS sequence"/>
</dbReference>
<dbReference type="GO" id="GO:0005743">
    <property type="term" value="C:mitochondrial inner membrane"/>
    <property type="evidence" value="ECO:0007669"/>
    <property type="project" value="TreeGrafter"/>
</dbReference>
<comment type="similarity">
    <text evidence="2">Belongs to the OXA1/ALB3/YidC (TC 2.A.9.2) family.</text>
</comment>
<dbReference type="CDD" id="cd20069">
    <property type="entry name" value="5TM_Oxa1-like"/>
    <property type="match status" value="1"/>
</dbReference>